<evidence type="ECO:0000313" key="1">
    <source>
        <dbReference type="EMBL" id="AFJ03673.1"/>
    </source>
</evidence>
<gene>
    <name evidence="1" type="ordered locus">Q7C_2552</name>
</gene>
<dbReference type="EMBL" id="CP003380">
    <property type="protein sequence ID" value="AFJ03673.1"/>
    <property type="molecule type" value="Genomic_DNA"/>
</dbReference>
<dbReference type="HOGENOM" id="CLU_3218498_0_0_6"/>
<keyword evidence="2" id="KW-1185">Reference proteome</keyword>
<accession>I1YL80</accession>
<name>I1YL80_METFJ</name>
<evidence type="ECO:0000313" key="2">
    <source>
        <dbReference type="Proteomes" id="UP000009145"/>
    </source>
</evidence>
<dbReference type="AlphaFoldDB" id="I1YL80"/>
<dbReference type="KEGG" id="mec:Q7C_2552"/>
<sequence length="44" mass="5430">MHQENIVPAEHIAQHEMHTLYNTHHHWLRDWLRAKLGNHFLMHV</sequence>
<dbReference type="PATRIC" id="fig|754477.3.peg.2506"/>
<proteinExistence type="predicted"/>
<reference evidence="1 2" key="1">
    <citation type="journal article" date="2012" name="J. Bacteriol.">
        <title>Complete genome sequences of Methylophaga sp. strain JAM1 and Methylophaga sp. strain JAM7.</title>
        <authorList>
            <person name="Villeneuve C."/>
            <person name="Martineau C."/>
            <person name="Mauffrey F."/>
            <person name="Villemur R."/>
        </authorList>
    </citation>
    <scope>NUCLEOTIDE SEQUENCE [LARGE SCALE GENOMIC DNA]</scope>
    <source>
        <strain evidence="1 2">JAM7</strain>
    </source>
</reference>
<protein>
    <submittedName>
        <fullName evidence="1">Uncharacterized protein</fullName>
    </submittedName>
</protein>
<organism evidence="1 2">
    <name type="scientific">Methylophaga frappieri (strain ATCC BAA-2434 / DSM 25690 / JAM7)</name>
    <dbReference type="NCBI Taxonomy" id="754477"/>
    <lineage>
        <taxon>Bacteria</taxon>
        <taxon>Pseudomonadati</taxon>
        <taxon>Pseudomonadota</taxon>
        <taxon>Gammaproteobacteria</taxon>
        <taxon>Thiotrichales</taxon>
        <taxon>Piscirickettsiaceae</taxon>
        <taxon>Methylophaga</taxon>
    </lineage>
</organism>
<dbReference type="Proteomes" id="UP000009145">
    <property type="component" value="Chromosome"/>
</dbReference>